<dbReference type="InterPro" id="IPR035965">
    <property type="entry name" value="PAS-like_dom_sf"/>
</dbReference>
<evidence type="ECO:0000259" key="5">
    <source>
        <dbReference type="PROSITE" id="PS51832"/>
    </source>
</evidence>
<evidence type="ECO:0000259" key="3">
    <source>
        <dbReference type="PROSITE" id="PS50112"/>
    </source>
</evidence>
<feature type="domain" description="GGDEF" evidence="4">
    <location>
        <begin position="422"/>
        <end position="553"/>
    </location>
</feature>
<protein>
    <recommendedName>
        <fullName evidence="1">diguanylate cyclase</fullName>
        <ecNumber evidence="1">2.7.7.65</ecNumber>
    </recommendedName>
</protein>
<dbReference type="GO" id="GO:0043709">
    <property type="term" value="P:cell adhesion involved in single-species biofilm formation"/>
    <property type="evidence" value="ECO:0007669"/>
    <property type="project" value="TreeGrafter"/>
</dbReference>
<comment type="catalytic activity">
    <reaction evidence="2">
        <text>2 GTP = 3',3'-c-di-GMP + 2 diphosphate</text>
        <dbReference type="Rhea" id="RHEA:24898"/>
        <dbReference type="ChEBI" id="CHEBI:33019"/>
        <dbReference type="ChEBI" id="CHEBI:37565"/>
        <dbReference type="ChEBI" id="CHEBI:58805"/>
        <dbReference type="EC" id="2.7.7.65"/>
    </reaction>
</comment>
<dbReference type="Proteomes" id="UP000317429">
    <property type="component" value="Chromosome"/>
</dbReference>
<accession>A0A518D9W4</accession>
<evidence type="ECO:0000313" key="6">
    <source>
        <dbReference type="EMBL" id="QDU88272.1"/>
    </source>
</evidence>
<dbReference type="RefSeq" id="WP_197527342.1">
    <property type="nucleotide sequence ID" value="NZ_CP036291.1"/>
</dbReference>
<proteinExistence type="predicted"/>
<feature type="domain" description="PAS" evidence="3">
    <location>
        <begin position="260"/>
        <end position="336"/>
    </location>
</feature>
<dbReference type="KEGG" id="pnd:Pla175_16460"/>
<sequence length="715" mass="77492">MAVPPLDQLCLAAEASGLSAAPVCPSRGMPSVQGRLGMASALFTALRCKHTPTADHCYRVAVSCSTWGAALRMPEHLRDVLESAALLHDIGKIGVPDAVMLKPGRLNDDEYEIISRHPDLASHVLMAAGAPQGVIDTLLEMSQWFDGSNRPIDGRGAPPSVTARMLAIADAFDSMTTDHIYRPAKTRDAALAELLKHSGTQFDPDLVRSFTEHFAQDQSALREEVGRRWLSALTPHESPVGWHPEEAIVGPLNSDPTTARSAFEQSLIDNMHDGVIFVDSQLRITLWNTGMQRLAGVDPSAAIGQLLRPTLLDMAEASGRRMADDECPVTAAIRGGVQDIRRVSILGRSGKHVYVDLHVVPVRQPAGAAIMLRDVSSEQSLEARCLALHVEMTKDPMTQVANRAEFDRMLEQFIETHLASGLACSLVMADIDRFKLINDTHGHQAGDTAIIAFANLLKTLCRSGDLVARYGGEEFVVLCADCGLNAAARRAELMRKKLAAMVHECLGNQPFTASFGVTELQAGDTPETLIRRADRGLLMAKEQGRNQVVQLGGDAVEAKKAQGAWWTGFSFGRGAGATGERRSSGVVEVALVCDVPMNVAVEKLRGFISDHDAKIVKTGENRLRMTTQCASVDRSMRKGDKPIAFQIDLTLSETHTERCNTAGLAAGKYVQTVAEVQIRPRRDGDLRRAGAVERARLLLASLKSYLMAKEQTAQA</sequence>
<dbReference type="SUPFAM" id="SSF109604">
    <property type="entry name" value="HD-domain/PDEase-like"/>
    <property type="match status" value="1"/>
</dbReference>
<dbReference type="PROSITE" id="PS50112">
    <property type="entry name" value="PAS"/>
    <property type="match status" value="1"/>
</dbReference>
<dbReference type="InterPro" id="IPR043128">
    <property type="entry name" value="Rev_trsase/Diguanyl_cyclase"/>
</dbReference>
<dbReference type="SMART" id="SM00267">
    <property type="entry name" value="GGDEF"/>
    <property type="match status" value="1"/>
</dbReference>
<dbReference type="Pfam" id="PF13487">
    <property type="entry name" value="HD_5"/>
    <property type="match status" value="1"/>
</dbReference>
<dbReference type="SUPFAM" id="SSF55785">
    <property type="entry name" value="PYP-like sensor domain (PAS domain)"/>
    <property type="match status" value="1"/>
</dbReference>
<dbReference type="Pfam" id="PF00990">
    <property type="entry name" value="GGDEF"/>
    <property type="match status" value="1"/>
</dbReference>
<gene>
    <name evidence="6" type="primary">ydaM</name>
    <name evidence="6" type="ORF">Pla175_16460</name>
</gene>
<dbReference type="InterPro" id="IPR013656">
    <property type="entry name" value="PAS_4"/>
</dbReference>
<dbReference type="EC" id="2.7.7.65" evidence="1"/>
<dbReference type="GO" id="GO:0005886">
    <property type="term" value="C:plasma membrane"/>
    <property type="evidence" value="ECO:0007669"/>
    <property type="project" value="TreeGrafter"/>
</dbReference>
<dbReference type="NCBIfam" id="TIGR00229">
    <property type="entry name" value="sensory_box"/>
    <property type="match status" value="1"/>
</dbReference>
<dbReference type="InterPro" id="IPR000160">
    <property type="entry name" value="GGDEF_dom"/>
</dbReference>
<name>A0A518D9W4_9BACT</name>
<evidence type="ECO:0000313" key="7">
    <source>
        <dbReference type="Proteomes" id="UP000317429"/>
    </source>
</evidence>
<dbReference type="PANTHER" id="PTHR45138:SF9">
    <property type="entry name" value="DIGUANYLATE CYCLASE DGCM-RELATED"/>
    <property type="match status" value="1"/>
</dbReference>
<keyword evidence="7" id="KW-1185">Reference proteome</keyword>
<dbReference type="SUPFAM" id="SSF55073">
    <property type="entry name" value="Nucleotide cyclase"/>
    <property type="match status" value="1"/>
</dbReference>
<evidence type="ECO:0000259" key="4">
    <source>
        <dbReference type="PROSITE" id="PS50887"/>
    </source>
</evidence>
<dbReference type="PROSITE" id="PS51832">
    <property type="entry name" value="HD_GYP"/>
    <property type="match status" value="1"/>
</dbReference>
<reference evidence="6 7" key="1">
    <citation type="submission" date="2019-02" db="EMBL/GenBank/DDBJ databases">
        <title>Deep-cultivation of Planctomycetes and their phenomic and genomic characterization uncovers novel biology.</title>
        <authorList>
            <person name="Wiegand S."/>
            <person name="Jogler M."/>
            <person name="Boedeker C."/>
            <person name="Pinto D."/>
            <person name="Vollmers J."/>
            <person name="Rivas-Marin E."/>
            <person name="Kohn T."/>
            <person name="Peeters S.H."/>
            <person name="Heuer A."/>
            <person name="Rast P."/>
            <person name="Oberbeckmann S."/>
            <person name="Bunk B."/>
            <person name="Jeske O."/>
            <person name="Meyerdierks A."/>
            <person name="Storesund J.E."/>
            <person name="Kallscheuer N."/>
            <person name="Luecker S."/>
            <person name="Lage O.M."/>
            <person name="Pohl T."/>
            <person name="Merkel B.J."/>
            <person name="Hornburger P."/>
            <person name="Mueller R.-W."/>
            <person name="Bruemmer F."/>
            <person name="Labrenz M."/>
            <person name="Spormann A.M."/>
            <person name="Op den Camp H."/>
            <person name="Overmann J."/>
            <person name="Amann R."/>
            <person name="Jetten M.S.M."/>
            <person name="Mascher T."/>
            <person name="Medema M.H."/>
            <person name="Devos D.P."/>
            <person name="Kaster A.-K."/>
            <person name="Ovreas L."/>
            <person name="Rohde M."/>
            <person name="Galperin M.Y."/>
            <person name="Jogler C."/>
        </authorList>
    </citation>
    <scope>NUCLEOTIDE SEQUENCE [LARGE SCALE GENOMIC DNA]</scope>
    <source>
        <strain evidence="6 7">Pla175</strain>
    </source>
</reference>
<dbReference type="SMART" id="SM00091">
    <property type="entry name" value="PAS"/>
    <property type="match status" value="1"/>
</dbReference>
<dbReference type="CDD" id="cd00130">
    <property type="entry name" value="PAS"/>
    <property type="match status" value="1"/>
</dbReference>
<dbReference type="PANTHER" id="PTHR45138">
    <property type="entry name" value="REGULATORY COMPONENTS OF SENSORY TRANSDUCTION SYSTEM"/>
    <property type="match status" value="1"/>
</dbReference>
<dbReference type="InterPro" id="IPR029787">
    <property type="entry name" value="Nucleotide_cyclase"/>
</dbReference>
<dbReference type="GO" id="GO:1902201">
    <property type="term" value="P:negative regulation of bacterial-type flagellum-dependent cell motility"/>
    <property type="evidence" value="ECO:0007669"/>
    <property type="project" value="TreeGrafter"/>
</dbReference>
<dbReference type="InterPro" id="IPR003607">
    <property type="entry name" value="HD/PDEase_dom"/>
</dbReference>
<dbReference type="CDD" id="cd00077">
    <property type="entry name" value="HDc"/>
    <property type="match status" value="1"/>
</dbReference>
<keyword evidence="6" id="KW-0808">Transferase</keyword>
<feature type="domain" description="HD-GYP" evidence="5">
    <location>
        <begin position="31"/>
        <end position="226"/>
    </location>
</feature>
<dbReference type="FunFam" id="3.30.70.270:FF:000001">
    <property type="entry name" value="Diguanylate cyclase domain protein"/>
    <property type="match status" value="1"/>
</dbReference>
<dbReference type="Pfam" id="PF08448">
    <property type="entry name" value="PAS_4"/>
    <property type="match status" value="1"/>
</dbReference>
<dbReference type="PROSITE" id="PS50887">
    <property type="entry name" value="GGDEF"/>
    <property type="match status" value="1"/>
</dbReference>
<dbReference type="GO" id="GO:0052621">
    <property type="term" value="F:diguanylate cyclase activity"/>
    <property type="evidence" value="ECO:0007669"/>
    <property type="project" value="UniProtKB-EC"/>
</dbReference>
<dbReference type="CDD" id="cd01949">
    <property type="entry name" value="GGDEF"/>
    <property type="match status" value="1"/>
</dbReference>
<dbReference type="SMART" id="SM00471">
    <property type="entry name" value="HDc"/>
    <property type="match status" value="1"/>
</dbReference>
<evidence type="ECO:0000256" key="1">
    <source>
        <dbReference type="ARBA" id="ARBA00012528"/>
    </source>
</evidence>
<dbReference type="InterPro" id="IPR000014">
    <property type="entry name" value="PAS"/>
</dbReference>
<dbReference type="AlphaFoldDB" id="A0A518D9W4"/>
<dbReference type="NCBIfam" id="TIGR00254">
    <property type="entry name" value="GGDEF"/>
    <property type="match status" value="1"/>
</dbReference>
<dbReference type="EMBL" id="CP036291">
    <property type="protein sequence ID" value="QDU88272.1"/>
    <property type="molecule type" value="Genomic_DNA"/>
</dbReference>
<dbReference type="Gene3D" id="1.10.3210.10">
    <property type="entry name" value="Hypothetical protein af1432"/>
    <property type="match status" value="1"/>
</dbReference>
<dbReference type="Gene3D" id="3.30.70.270">
    <property type="match status" value="1"/>
</dbReference>
<dbReference type="InterPro" id="IPR037522">
    <property type="entry name" value="HD_GYP_dom"/>
</dbReference>
<evidence type="ECO:0000256" key="2">
    <source>
        <dbReference type="ARBA" id="ARBA00034247"/>
    </source>
</evidence>
<dbReference type="Gene3D" id="3.30.450.20">
    <property type="entry name" value="PAS domain"/>
    <property type="match status" value="1"/>
</dbReference>
<keyword evidence="6" id="KW-0548">Nucleotidyltransferase</keyword>
<dbReference type="InterPro" id="IPR050469">
    <property type="entry name" value="Diguanylate_Cyclase"/>
</dbReference>
<organism evidence="6 7">
    <name type="scientific">Pirellulimonas nuda</name>
    <dbReference type="NCBI Taxonomy" id="2528009"/>
    <lineage>
        <taxon>Bacteria</taxon>
        <taxon>Pseudomonadati</taxon>
        <taxon>Planctomycetota</taxon>
        <taxon>Planctomycetia</taxon>
        <taxon>Pirellulales</taxon>
        <taxon>Lacipirellulaceae</taxon>
        <taxon>Pirellulimonas</taxon>
    </lineage>
</organism>